<evidence type="ECO:0000256" key="5">
    <source>
        <dbReference type="SAM" id="MobiDB-lite"/>
    </source>
</evidence>
<gene>
    <name evidence="7" type="ORF">ACFOND_13910</name>
</gene>
<dbReference type="Proteomes" id="UP001595710">
    <property type="component" value="Unassembled WGS sequence"/>
</dbReference>
<dbReference type="RefSeq" id="WP_290282131.1">
    <property type="nucleotide sequence ID" value="NZ_JAUFQI010000001.1"/>
</dbReference>
<keyword evidence="2" id="KW-0479">Metal-binding</keyword>
<reference evidence="8" key="1">
    <citation type="journal article" date="2019" name="Int. J. Syst. Evol. Microbiol.">
        <title>The Global Catalogue of Microorganisms (GCM) 10K type strain sequencing project: providing services to taxonomists for standard genome sequencing and annotation.</title>
        <authorList>
            <consortium name="The Broad Institute Genomics Platform"/>
            <consortium name="The Broad Institute Genome Sequencing Center for Infectious Disease"/>
            <person name="Wu L."/>
            <person name="Ma J."/>
        </authorList>
    </citation>
    <scope>NUCLEOTIDE SEQUENCE [LARGE SCALE GENOMIC DNA]</scope>
    <source>
        <strain evidence="8">CECT 8288</strain>
    </source>
</reference>
<dbReference type="InterPro" id="IPR011057">
    <property type="entry name" value="Mss4-like_sf"/>
</dbReference>
<dbReference type="PANTHER" id="PTHR33337">
    <property type="entry name" value="GFA DOMAIN-CONTAINING PROTEIN"/>
    <property type="match status" value="1"/>
</dbReference>
<feature type="region of interest" description="Disordered" evidence="5">
    <location>
        <begin position="121"/>
        <end position="142"/>
    </location>
</feature>
<protein>
    <submittedName>
        <fullName evidence="7">GFA family protein</fullName>
    </submittedName>
</protein>
<keyword evidence="8" id="KW-1185">Reference proteome</keyword>
<evidence type="ECO:0000313" key="8">
    <source>
        <dbReference type="Proteomes" id="UP001595710"/>
    </source>
</evidence>
<evidence type="ECO:0000256" key="4">
    <source>
        <dbReference type="ARBA" id="ARBA00023239"/>
    </source>
</evidence>
<evidence type="ECO:0000256" key="3">
    <source>
        <dbReference type="ARBA" id="ARBA00022833"/>
    </source>
</evidence>
<feature type="domain" description="CENP-V/GFA" evidence="6">
    <location>
        <begin position="6"/>
        <end position="123"/>
    </location>
</feature>
<evidence type="ECO:0000259" key="6">
    <source>
        <dbReference type="PROSITE" id="PS51891"/>
    </source>
</evidence>
<evidence type="ECO:0000313" key="7">
    <source>
        <dbReference type="EMBL" id="MFC3702732.1"/>
    </source>
</evidence>
<dbReference type="SUPFAM" id="SSF51316">
    <property type="entry name" value="Mss4-like"/>
    <property type="match status" value="1"/>
</dbReference>
<dbReference type="EMBL" id="JBHRYN010000020">
    <property type="protein sequence ID" value="MFC3702732.1"/>
    <property type="molecule type" value="Genomic_DNA"/>
</dbReference>
<comment type="caution">
    <text evidence="7">The sequence shown here is derived from an EMBL/GenBank/DDBJ whole genome shotgun (WGS) entry which is preliminary data.</text>
</comment>
<evidence type="ECO:0000256" key="1">
    <source>
        <dbReference type="ARBA" id="ARBA00005495"/>
    </source>
</evidence>
<dbReference type="PANTHER" id="PTHR33337:SF40">
    <property type="entry name" value="CENP-V_GFA DOMAIN-CONTAINING PROTEIN-RELATED"/>
    <property type="match status" value="1"/>
</dbReference>
<dbReference type="PROSITE" id="PS51891">
    <property type="entry name" value="CENP_V_GFA"/>
    <property type="match status" value="1"/>
</dbReference>
<evidence type="ECO:0000256" key="2">
    <source>
        <dbReference type="ARBA" id="ARBA00022723"/>
    </source>
</evidence>
<dbReference type="Pfam" id="PF04828">
    <property type="entry name" value="GFA"/>
    <property type="match status" value="1"/>
</dbReference>
<name>A0ABV7WU29_9GAMM</name>
<sequence>MSDYKVTGSCLCGDVAFEITGHLNLFQYCHCTRCQKVTGSAFASNMFVEGDQFKWTQGEDNISEFHLPEAKYFGTCFCKTCGSALPWQPKGLDRRIVPAGSLNEDPQLKPSQHNFMQENAPWHRHNDDLPMHDAMPPRKPKA</sequence>
<accession>A0ABV7WU29</accession>
<dbReference type="InterPro" id="IPR006913">
    <property type="entry name" value="CENP-V/GFA"/>
</dbReference>
<organism evidence="7 8">
    <name type="scientific">Reinekea marina</name>
    <dbReference type="NCBI Taxonomy" id="1310421"/>
    <lineage>
        <taxon>Bacteria</taxon>
        <taxon>Pseudomonadati</taxon>
        <taxon>Pseudomonadota</taxon>
        <taxon>Gammaproteobacteria</taxon>
        <taxon>Oceanospirillales</taxon>
        <taxon>Saccharospirillaceae</taxon>
        <taxon>Reinekea</taxon>
    </lineage>
</organism>
<proteinExistence type="inferred from homology"/>
<keyword evidence="4" id="KW-0456">Lyase</keyword>
<dbReference type="Gene3D" id="3.90.1590.10">
    <property type="entry name" value="glutathione-dependent formaldehyde- activating enzyme (gfa)"/>
    <property type="match status" value="1"/>
</dbReference>
<comment type="similarity">
    <text evidence="1">Belongs to the Gfa family.</text>
</comment>
<keyword evidence="3" id="KW-0862">Zinc</keyword>